<evidence type="ECO:0000256" key="8">
    <source>
        <dbReference type="SAM" id="MobiDB-lite"/>
    </source>
</evidence>
<keyword evidence="12" id="KW-1185">Reference proteome</keyword>
<dbReference type="InterPro" id="IPR001650">
    <property type="entry name" value="Helicase_C-like"/>
</dbReference>
<keyword evidence="3" id="KW-0547">Nucleotide-binding</keyword>
<comment type="subcellular location">
    <subcellularLocation>
        <location evidence="1">Nucleus</location>
    </subcellularLocation>
</comment>
<dbReference type="SUPFAM" id="SSF52949">
    <property type="entry name" value="Macro domain-like"/>
    <property type="match status" value="1"/>
</dbReference>
<dbReference type="EMBL" id="JXXN02001720">
    <property type="protein sequence ID" value="THD24214.1"/>
    <property type="molecule type" value="Genomic_DNA"/>
</dbReference>
<comment type="caution">
    <text evidence="11">The sequence shown here is derived from an EMBL/GenBank/DDBJ whole genome shotgun (WGS) entry which is preliminary data.</text>
</comment>
<feature type="domain" description="Helicase C-terminal" evidence="10">
    <location>
        <begin position="372"/>
        <end position="530"/>
    </location>
</feature>
<dbReference type="InterPro" id="IPR031053">
    <property type="entry name" value="ALC1"/>
</dbReference>
<dbReference type="InterPro" id="IPR000330">
    <property type="entry name" value="SNF2_N"/>
</dbReference>
<evidence type="ECO:0000256" key="1">
    <source>
        <dbReference type="ARBA" id="ARBA00004123"/>
    </source>
</evidence>
<evidence type="ECO:0000256" key="3">
    <source>
        <dbReference type="ARBA" id="ARBA00022741"/>
    </source>
</evidence>
<dbReference type="InterPro" id="IPR038718">
    <property type="entry name" value="SNF2-like_sf"/>
</dbReference>
<feature type="coiled-coil region" evidence="7">
    <location>
        <begin position="658"/>
        <end position="690"/>
    </location>
</feature>
<dbReference type="Gene3D" id="3.40.220.10">
    <property type="entry name" value="Leucine Aminopeptidase, subunit E, domain 1"/>
    <property type="match status" value="1"/>
</dbReference>
<dbReference type="InterPro" id="IPR014001">
    <property type="entry name" value="Helicase_ATP-bd"/>
</dbReference>
<dbReference type="PROSITE" id="PS51192">
    <property type="entry name" value="HELICASE_ATP_BIND_1"/>
    <property type="match status" value="1"/>
</dbReference>
<gene>
    <name evidence="11" type="ORF">D915_005020</name>
</gene>
<reference evidence="11" key="1">
    <citation type="submission" date="2019-03" db="EMBL/GenBank/DDBJ databases">
        <title>Improved annotation for the trematode Fasciola hepatica.</title>
        <authorList>
            <person name="Choi Y.-J."/>
            <person name="Martin J."/>
            <person name="Mitreva M."/>
        </authorList>
    </citation>
    <scope>NUCLEOTIDE SEQUENCE [LARGE SCALE GENOMIC DNA]</scope>
</reference>
<evidence type="ECO:0000256" key="5">
    <source>
        <dbReference type="ARBA" id="ARBA00022840"/>
    </source>
</evidence>
<proteinExistence type="inferred from homology"/>
<dbReference type="PROSITE" id="PS51194">
    <property type="entry name" value="HELICASE_CTER"/>
    <property type="match status" value="1"/>
</dbReference>
<dbReference type="SMART" id="SM00490">
    <property type="entry name" value="HELICc"/>
    <property type="match status" value="1"/>
</dbReference>
<dbReference type="AlphaFoldDB" id="A0A4E0RCV8"/>
<evidence type="ECO:0000256" key="6">
    <source>
        <dbReference type="ARBA" id="ARBA00023242"/>
    </source>
</evidence>
<comment type="similarity">
    <text evidence="2">Belongs to the SNF2/RAD54 helicase family.</text>
</comment>
<feature type="region of interest" description="Disordered" evidence="8">
    <location>
        <begin position="958"/>
        <end position="985"/>
    </location>
</feature>
<keyword evidence="5" id="KW-0067">ATP-binding</keyword>
<keyword evidence="4" id="KW-0378">Hydrolase</keyword>
<organism evidence="11 12">
    <name type="scientific">Fasciola hepatica</name>
    <name type="common">Liver fluke</name>
    <dbReference type="NCBI Taxonomy" id="6192"/>
    <lineage>
        <taxon>Eukaryota</taxon>
        <taxon>Metazoa</taxon>
        <taxon>Spiralia</taxon>
        <taxon>Lophotrochozoa</taxon>
        <taxon>Platyhelminthes</taxon>
        <taxon>Trematoda</taxon>
        <taxon>Digenea</taxon>
        <taxon>Plagiorchiida</taxon>
        <taxon>Echinostomata</taxon>
        <taxon>Echinostomatoidea</taxon>
        <taxon>Fasciolidae</taxon>
        <taxon>Fasciola</taxon>
    </lineage>
</organism>
<dbReference type="GO" id="GO:0003678">
    <property type="term" value="F:DNA helicase activity"/>
    <property type="evidence" value="ECO:0007669"/>
    <property type="project" value="InterPro"/>
</dbReference>
<evidence type="ECO:0000259" key="9">
    <source>
        <dbReference type="PROSITE" id="PS51192"/>
    </source>
</evidence>
<dbReference type="InterPro" id="IPR043472">
    <property type="entry name" value="Macro_dom-like"/>
</dbReference>
<dbReference type="GO" id="GO:0005524">
    <property type="term" value="F:ATP binding"/>
    <property type="evidence" value="ECO:0007669"/>
    <property type="project" value="UniProtKB-KW"/>
</dbReference>
<keyword evidence="6" id="KW-0539">Nucleus</keyword>
<keyword evidence="7" id="KW-0175">Coiled coil</keyword>
<evidence type="ECO:0000259" key="10">
    <source>
        <dbReference type="PROSITE" id="PS51194"/>
    </source>
</evidence>
<dbReference type="SUPFAM" id="SSF52540">
    <property type="entry name" value="P-loop containing nucleoside triphosphate hydrolases"/>
    <property type="match status" value="2"/>
</dbReference>
<dbReference type="Proteomes" id="UP000230066">
    <property type="component" value="Unassembled WGS sequence"/>
</dbReference>
<dbReference type="GO" id="GO:0005634">
    <property type="term" value="C:nucleus"/>
    <property type="evidence" value="ECO:0007669"/>
    <property type="project" value="UniProtKB-SubCell"/>
</dbReference>
<evidence type="ECO:0000313" key="12">
    <source>
        <dbReference type="Proteomes" id="UP000230066"/>
    </source>
</evidence>
<dbReference type="Pfam" id="PF00176">
    <property type="entry name" value="SNF2-rel_dom"/>
    <property type="match status" value="1"/>
</dbReference>
<dbReference type="CDD" id="cd18793">
    <property type="entry name" value="SF2_C_SNF"/>
    <property type="match status" value="1"/>
</dbReference>
<sequence>MRLQNLLDSVRSLSTTENNVVTQSDLENAGLKDITLRAHQLYGVSWLKECVAQKRGGILCDEMGLGKTCQIIAFLTSVFQDVPETTALIVTPLSVIQNWKTELERFAPRIRYTQYLGDQTTRAEHRAAFSLEQTPVILTSFETALNDEEFLGKHRWDILVVDEGHRLKNSESLLYGALKDICRGLRFILSGTPVQNNLAELYNLLHFVAPKYFPMNIRSEFVNYFDSDTDESGDRADTMNQLIHPFLLRRTKRQVLPDLPPRLDLLLYHPLSRIQMELYRALLTRNADVLTAVISSATRSTAPTNRVLNTIMQLRKCVDHPYLFNGVEPEPFELGQHLISASGKLVLLDALLSHLFNPWHADPDCNDARRMKIQPPVHKVLIFSQMTRMLDIIQDYLTLKDYTYERLDGSIRGEDRNRAVQGFNESKEIFIFLLSTKAGGQGLNLHAADTVILVDSDFNPQNDLQATARAHRIGQTKPVRVIRLVGRNTVEEAILARADTKLKLTAEVLGSADTALVAGDTHTTSGEELLNVVKFGLAQLLEDFKLGSENNSETDHLSGTAIRSSNGTKQKTLDFAKILGETDSRTGNWLEPIADLWSNSEVQTDFVVLTDKPFQCEVSEQDREFLVNLKSSLSQMQNEDVMLNQNVTRKPLSAEQLAERAKKRLEAQEIRKMKAKENQAKRAAAKSERRKAKWNAIGYQSLSVYQTDETETDEATLDEQTDMETLDFDESPKGNRSETYCSPGIYYKTGDASEPLTDFDKVAHSRVEFQPAFVCISVDDSGNWGTGGFFSALNRRSKAPSMAYELAGEMDDLELGMCHLVPELDPSCISETKQLSVKTFSDWLLSRTDQLKVTTRANFCAILVAQQHGRRSQSHGQPPDLQLDALDSALSCLSKACRAVKQCSVHLPRLGHGTHAFTWYSVERLLRKHLVERARVPVYVYYYRRPNGNDSISSNCVSPDKETLKRPATGHSNEPATKLRPTGQQSRHLIDIFSGKRFYTHTSQSESGSTSSCADNSADRLADEIARLKRLIIAYPFPGHNS</sequence>
<dbReference type="GO" id="GO:0016787">
    <property type="term" value="F:hydrolase activity"/>
    <property type="evidence" value="ECO:0007669"/>
    <property type="project" value="UniProtKB-KW"/>
</dbReference>
<dbReference type="CDD" id="cd17919">
    <property type="entry name" value="DEXHc_Snf"/>
    <property type="match status" value="1"/>
</dbReference>
<dbReference type="InterPro" id="IPR049730">
    <property type="entry name" value="SNF2/RAD54-like_C"/>
</dbReference>
<dbReference type="PANTHER" id="PTHR47157">
    <property type="entry name" value="CHROMODOMAIN-HELICASE-DNA-BINDING PROTEIN 1-LIKE"/>
    <property type="match status" value="1"/>
</dbReference>
<evidence type="ECO:0000256" key="4">
    <source>
        <dbReference type="ARBA" id="ARBA00022801"/>
    </source>
</evidence>
<accession>A0A4E0RCV8</accession>
<dbReference type="SMART" id="SM00487">
    <property type="entry name" value="DEXDc"/>
    <property type="match status" value="1"/>
</dbReference>
<name>A0A4E0RCV8_FASHE</name>
<protein>
    <submittedName>
        <fullName evidence="11">Chromodomain-helicase-DNA-binding protein 1</fullName>
    </submittedName>
</protein>
<evidence type="ECO:0000256" key="7">
    <source>
        <dbReference type="SAM" id="Coils"/>
    </source>
</evidence>
<dbReference type="Gene3D" id="3.40.50.10810">
    <property type="entry name" value="Tandem AAA-ATPase domain"/>
    <property type="match status" value="1"/>
</dbReference>
<dbReference type="GO" id="GO:0006281">
    <property type="term" value="P:DNA repair"/>
    <property type="evidence" value="ECO:0007669"/>
    <property type="project" value="InterPro"/>
</dbReference>
<dbReference type="GO" id="GO:0003677">
    <property type="term" value="F:DNA binding"/>
    <property type="evidence" value="ECO:0007669"/>
    <property type="project" value="UniProtKB-KW"/>
</dbReference>
<feature type="domain" description="Helicase ATP-binding" evidence="9">
    <location>
        <begin position="48"/>
        <end position="211"/>
    </location>
</feature>
<dbReference type="PANTHER" id="PTHR47157:SF1">
    <property type="entry name" value="CHROMODOMAIN-HELICASE-DNA-BINDING PROTEIN 1-LIKE"/>
    <property type="match status" value="1"/>
</dbReference>
<evidence type="ECO:0000256" key="2">
    <source>
        <dbReference type="ARBA" id="ARBA00007025"/>
    </source>
</evidence>
<dbReference type="GO" id="GO:0006338">
    <property type="term" value="P:chromatin remodeling"/>
    <property type="evidence" value="ECO:0007669"/>
    <property type="project" value="InterPro"/>
</dbReference>
<dbReference type="Pfam" id="PF00271">
    <property type="entry name" value="Helicase_C"/>
    <property type="match status" value="1"/>
</dbReference>
<dbReference type="InterPro" id="IPR027417">
    <property type="entry name" value="P-loop_NTPase"/>
</dbReference>
<evidence type="ECO:0000313" key="11">
    <source>
        <dbReference type="EMBL" id="THD24214.1"/>
    </source>
</evidence>
<dbReference type="Gene3D" id="3.40.50.300">
    <property type="entry name" value="P-loop containing nucleotide triphosphate hydrolases"/>
    <property type="match status" value="1"/>
</dbReference>